<feature type="compositionally biased region" description="Polar residues" evidence="1">
    <location>
        <begin position="17"/>
        <end position="28"/>
    </location>
</feature>
<organism evidence="2 3">
    <name type="scientific">Aspergillus transmontanensis</name>
    <dbReference type="NCBI Taxonomy" id="1034304"/>
    <lineage>
        <taxon>Eukaryota</taxon>
        <taxon>Fungi</taxon>
        <taxon>Dikarya</taxon>
        <taxon>Ascomycota</taxon>
        <taxon>Pezizomycotina</taxon>
        <taxon>Eurotiomycetes</taxon>
        <taxon>Eurotiomycetidae</taxon>
        <taxon>Eurotiales</taxon>
        <taxon>Aspergillaceae</taxon>
        <taxon>Aspergillus</taxon>
        <taxon>Aspergillus subgen. Circumdati</taxon>
    </lineage>
</organism>
<reference evidence="3" key="1">
    <citation type="submission" date="2019-04" db="EMBL/GenBank/DDBJ databases">
        <title>Friends and foes A comparative genomics studyof 23 Aspergillus species from section Flavi.</title>
        <authorList>
            <consortium name="DOE Joint Genome Institute"/>
            <person name="Kjaerbolling I."/>
            <person name="Vesth T."/>
            <person name="Frisvad J.C."/>
            <person name="Nybo J.L."/>
            <person name="Theobald S."/>
            <person name="Kildgaard S."/>
            <person name="Isbrandt T."/>
            <person name="Kuo A."/>
            <person name="Sato A."/>
            <person name="Lyhne E.K."/>
            <person name="Kogle M.E."/>
            <person name="Wiebenga A."/>
            <person name="Kun R.S."/>
            <person name="Lubbers R.J."/>
            <person name="Makela M.R."/>
            <person name="Barry K."/>
            <person name="Chovatia M."/>
            <person name="Clum A."/>
            <person name="Daum C."/>
            <person name="Haridas S."/>
            <person name="He G."/>
            <person name="LaButti K."/>
            <person name="Lipzen A."/>
            <person name="Mondo S."/>
            <person name="Riley R."/>
            <person name="Salamov A."/>
            <person name="Simmons B.A."/>
            <person name="Magnuson J.K."/>
            <person name="Henrissat B."/>
            <person name="Mortensen U.H."/>
            <person name="Larsen T.O."/>
            <person name="Devries R.P."/>
            <person name="Grigoriev I.V."/>
            <person name="Machida M."/>
            <person name="Baker S.E."/>
            <person name="Andersen M.R."/>
        </authorList>
    </citation>
    <scope>NUCLEOTIDE SEQUENCE [LARGE SCALE GENOMIC DNA]</scope>
    <source>
        <strain evidence="3">CBS 130015</strain>
    </source>
</reference>
<evidence type="ECO:0000256" key="1">
    <source>
        <dbReference type="SAM" id="MobiDB-lite"/>
    </source>
</evidence>
<evidence type="ECO:0000313" key="3">
    <source>
        <dbReference type="Proteomes" id="UP000325433"/>
    </source>
</evidence>
<dbReference type="Proteomes" id="UP000325433">
    <property type="component" value="Unassembled WGS sequence"/>
</dbReference>
<sequence length="52" mass="5745">MSTDNQIHHLSRLSLEPGTSHNIPGGSNASSIWQAAIDRYYDELSKGQSPYN</sequence>
<keyword evidence="3" id="KW-1185">Reference proteome</keyword>
<proteinExistence type="predicted"/>
<evidence type="ECO:0000313" key="2">
    <source>
        <dbReference type="EMBL" id="KAE8310151.1"/>
    </source>
</evidence>
<feature type="region of interest" description="Disordered" evidence="1">
    <location>
        <begin position="1"/>
        <end position="28"/>
    </location>
</feature>
<protein>
    <submittedName>
        <fullName evidence="2">Uncharacterized protein</fullName>
    </submittedName>
</protein>
<name>A0A5N6VNX7_9EURO</name>
<accession>A0A5N6VNX7</accession>
<gene>
    <name evidence="2" type="ORF">BDV41DRAFT_545903</name>
</gene>
<dbReference type="EMBL" id="ML738357">
    <property type="protein sequence ID" value="KAE8310151.1"/>
    <property type="molecule type" value="Genomic_DNA"/>
</dbReference>
<dbReference type="AlphaFoldDB" id="A0A5N6VNX7"/>